<protein>
    <submittedName>
        <fullName evidence="1">Methyl-accepting chemotaxis protein</fullName>
    </submittedName>
</protein>
<evidence type="ECO:0000313" key="1">
    <source>
        <dbReference type="EMBL" id="MBC9180492.1"/>
    </source>
</evidence>
<feature type="non-terminal residue" evidence="1">
    <location>
        <position position="235"/>
    </location>
</feature>
<sequence>ARLREVRERVDRAAALVRAPAVREMVAAAAPLAQRYAAELDEAMAARQRLLALRDGRFFPAQAEFDQRFDAVLNNLAFEVPSAETQALLRERLMAYQGAVNEIRTALQRFLATEEVAQNRRAKRAAAQARVHGRGLRAGAMSDQFGQDLERLLAQGEVIAAAAQDLMTAMDEAAALRADRVVPARAALESAMARASERVAGSVAQGMAATQAAIEDVRNEALLAAAATVLMLLLA</sequence>
<accession>A0ABR7RG93</accession>
<proteinExistence type="predicted"/>
<reference evidence="1 2" key="1">
    <citation type="journal article" date="2009" name="Int. J. Syst. Evol. Microbiol.">
        <title>Transfer of Teichococcus ludipueritiae and Muricoccus roseus to the genus Roseomonas, as Roseomonas ludipueritiae comb. nov. and Roseomonas rosea comb. nov., respectively, and emended description of the genus Roseomonas.</title>
        <authorList>
            <person name="Sanchez-Porro C."/>
            <person name="Gallego V."/>
            <person name="Busse H.J."/>
            <person name="Kampfer P."/>
            <person name="Ventosa A."/>
        </authorList>
    </citation>
    <scope>NUCLEOTIDE SEQUENCE [LARGE SCALE GENOMIC DNA]</scope>
    <source>
        <strain evidence="1 2">DSM 14915</strain>
    </source>
</reference>
<keyword evidence="2" id="KW-1185">Reference proteome</keyword>
<gene>
    <name evidence="1" type="ORF">IBL25_26460</name>
</gene>
<dbReference type="EMBL" id="JACTUZ010000377">
    <property type="protein sequence ID" value="MBC9180492.1"/>
    <property type="molecule type" value="Genomic_DNA"/>
</dbReference>
<name>A0ABR7RG93_9PROT</name>
<comment type="caution">
    <text evidence="1">The sequence shown here is derived from an EMBL/GenBank/DDBJ whole genome shotgun (WGS) entry which is preliminary data.</text>
</comment>
<organism evidence="1 2">
    <name type="scientific">Pseudoroseomonas ludipueritiae</name>
    <dbReference type="NCBI Taxonomy" id="198093"/>
    <lineage>
        <taxon>Bacteria</taxon>
        <taxon>Pseudomonadati</taxon>
        <taxon>Pseudomonadota</taxon>
        <taxon>Alphaproteobacteria</taxon>
        <taxon>Acetobacterales</taxon>
        <taxon>Acetobacteraceae</taxon>
        <taxon>Pseudoroseomonas</taxon>
    </lineage>
</organism>
<evidence type="ECO:0000313" key="2">
    <source>
        <dbReference type="Proteomes" id="UP000603940"/>
    </source>
</evidence>
<dbReference type="Proteomes" id="UP000603940">
    <property type="component" value="Unassembled WGS sequence"/>
</dbReference>
<feature type="non-terminal residue" evidence="1">
    <location>
        <position position="1"/>
    </location>
</feature>